<sequence>MTLLAVDLKEGTKTVHAEAERSKFVKYFFKGEVTPATYGRFLISLYQVYSSIFDVYISAV</sequence>
<accession>A0A9P6IPV1</accession>
<dbReference type="Proteomes" id="UP000738359">
    <property type="component" value="Unassembled WGS sequence"/>
</dbReference>
<keyword evidence="2" id="KW-1185">Reference proteome</keyword>
<dbReference type="Gene3D" id="1.20.910.10">
    <property type="entry name" value="Heme oxygenase-like"/>
    <property type="match status" value="1"/>
</dbReference>
<name>A0A9P6IPV1_MORAP</name>
<dbReference type="InterPro" id="IPR016053">
    <property type="entry name" value="Haem_Oase-like"/>
</dbReference>
<evidence type="ECO:0000313" key="1">
    <source>
        <dbReference type="EMBL" id="KAF9943597.1"/>
    </source>
</evidence>
<gene>
    <name evidence="1" type="ORF">BGZ70_005729</name>
</gene>
<dbReference type="InterPro" id="IPR016084">
    <property type="entry name" value="Haem_Oase-like_multi-hlx"/>
</dbReference>
<dbReference type="OrthoDB" id="652091at2759"/>
<dbReference type="GO" id="GO:0004392">
    <property type="term" value="F:heme oxygenase (decyclizing) activity"/>
    <property type="evidence" value="ECO:0007669"/>
    <property type="project" value="InterPro"/>
</dbReference>
<dbReference type="EMBL" id="JAAAHY010003065">
    <property type="protein sequence ID" value="KAF9943597.1"/>
    <property type="molecule type" value="Genomic_DNA"/>
</dbReference>
<dbReference type="PRINTS" id="PR00088">
    <property type="entry name" value="HAEMOXYGNASE"/>
</dbReference>
<dbReference type="InterPro" id="IPR002051">
    <property type="entry name" value="Haem_Oase"/>
</dbReference>
<reference evidence="1" key="1">
    <citation type="journal article" date="2020" name="Fungal Divers.">
        <title>Resolving the Mortierellaceae phylogeny through synthesis of multi-gene phylogenetics and phylogenomics.</title>
        <authorList>
            <person name="Vandepol N."/>
            <person name="Liber J."/>
            <person name="Desiro A."/>
            <person name="Na H."/>
            <person name="Kennedy M."/>
            <person name="Barry K."/>
            <person name="Grigoriev I.V."/>
            <person name="Miller A.N."/>
            <person name="O'Donnell K."/>
            <person name="Stajich J.E."/>
            <person name="Bonito G."/>
        </authorList>
    </citation>
    <scope>NUCLEOTIDE SEQUENCE</scope>
    <source>
        <strain evidence="1">CK1249</strain>
    </source>
</reference>
<protein>
    <submittedName>
        <fullName evidence="1">Uncharacterized protein</fullName>
    </submittedName>
</protein>
<dbReference type="AlphaFoldDB" id="A0A9P6IPV1"/>
<organism evidence="1 2">
    <name type="scientific">Mortierella alpina</name>
    <name type="common">Oleaginous fungus</name>
    <name type="synonym">Mortierella renispora</name>
    <dbReference type="NCBI Taxonomy" id="64518"/>
    <lineage>
        <taxon>Eukaryota</taxon>
        <taxon>Fungi</taxon>
        <taxon>Fungi incertae sedis</taxon>
        <taxon>Mucoromycota</taxon>
        <taxon>Mortierellomycotina</taxon>
        <taxon>Mortierellomycetes</taxon>
        <taxon>Mortierellales</taxon>
        <taxon>Mortierellaceae</taxon>
        <taxon>Mortierella</taxon>
    </lineage>
</organism>
<comment type="caution">
    <text evidence="1">The sequence shown here is derived from an EMBL/GenBank/DDBJ whole genome shotgun (WGS) entry which is preliminary data.</text>
</comment>
<dbReference type="SUPFAM" id="SSF48613">
    <property type="entry name" value="Heme oxygenase-like"/>
    <property type="match status" value="1"/>
</dbReference>
<dbReference type="Pfam" id="PF01126">
    <property type="entry name" value="Heme_oxygenase"/>
    <property type="match status" value="1"/>
</dbReference>
<proteinExistence type="predicted"/>
<evidence type="ECO:0000313" key="2">
    <source>
        <dbReference type="Proteomes" id="UP000738359"/>
    </source>
</evidence>
<dbReference type="GO" id="GO:0006788">
    <property type="term" value="P:heme oxidation"/>
    <property type="evidence" value="ECO:0007669"/>
    <property type="project" value="InterPro"/>
</dbReference>